<protein>
    <submittedName>
        <fullName evidence="8">Dihydroorotate dehydrogenase-like protein</fullName>
    </submittedName>
</protein>
<proteinExistence type="predicted"/>
<dbReference type="NCBIfam" id="NF005741">
    <property type="entry name" value="PRK07565.1"/>
    <property type="match status" value="1"/>
</dbReference>
<sequence>MDTRTRYLGLDLPHPFVVGASPLGDSVDSAKRMEDAGAAAVVMRSLFQEQIDAEAMATHMSTEVHAESHGEASSYFPSPEEFVMGPDEYLERLCRTREALNVPVIGSLNGTTLGGWLSHALLIEEAGVDGLELNIYDVPMDATRSAGDIEDTVVEMVSELKAKTNLPLAIKLSPFYTSMAHFAGRLEEAGADSLVLFNRYFEPDVDIEELRVTTQLQLSTSSELALRLRWLAVLSPIFGGSLAVTGGVHTATDAIKALMCGADAVQMVSVLLHHGPARIGENLLGLRRFLKEAEYESLDQMRGSMNLDRCPNPEAYKRANYMRVLQTWSPLKP</sequence>
<comment type="pathway">
    <text evidence="2">Pyrimidine metabolism; UMP biosynthesis via de novo pathway.</text>
</comment>
<dbReference type="InterPro" id="IPR013785">
    <property type="entry name" value="Aldolase_TIM"/>
</dbReference>
<dbReference type="PANTHER" id="PTHR48109">
    <property type="entry name" value="DIHYDROOROTATE DEHYDROGENASE (QUINONE), MITOCHONDRIAL-RELATED"/>
    <property type="match status" value="1"/>
</dbReference>
<dbReference type="InterPro" id="IPR005720">
    <property type="entry name" value="Dihydroorotate_DH_cat"/>
</dbReference>
<evidence type="ECO:0000259" key="7">
    <source>
        <dbReference type="Pfam" id="PF01180"/>
    </source>
</evidence>
<dbReference type="InterPro" id="IPR050074">
    <property type="entry name" value="DHO_dehydrogenase"/>
</dbReference>
<gene>
    <name evidence="8" type="ORF">HKN21_14300</name>
</gene>
<dbReference type="UniPathway" id="UPA00070"/>
<feature type="domain" description="Dihydroorotate dehydrogenase catalytic" evidence="7">
    <location>
        <begin position="84"/>
        <end position="278"/>
    </location>
</feature>
<dbReference type="SUPFAM" id="SSF51395">
    <property type="entry name" value="FMN-linked oxidoreductases"/>
    <property type="match status" value="1"/>
</dbReference>
<name>A0A7Y2E9Y5_UNCEI</name>
<evidence type="ECO:0000256" key="4">
    <source>
        <dbReference type="ARBA" id="ARBA00022643"/>
    </source>
</evidence>
<evidence type="ECO:0000313" key="8">
    <source>
        <dbReference type="EMBL" id="NNF07931.1"/>
    </source>
</evidence>
<dbReference type="Proteomes" id="UP000547674">
    <property type="component" value="Unassembled WGS sequence"/>
</dbReference>
<dbReference type="InterPro" id="IPR012135">
    <property type="entry name" value="Dihydroorotate_DH_1_2"/>
</dbReference>
<keyword evidence="4" id="KW-0288">FMN</keyword>
<dbReference type="GO" id="GO:0006207">
    <property type="term" value="P:'de novo' pyrimidine nucleobase biosynthetic process"/>
    <property type="evidence" value="ECO:0007669"/>
    <property type="project" value="TreeGrafter"/>
</dbReference>
<evidence type="ECO:0000256" key="2">
    <source>
        <dbReference type="ARBA" id="ARBA00004725"/>
    </source>
</evidence>
<dbReference type="GO" id="GO:0005737">
    <property type="term" value="C:cytoplasm"/>
    <property type="evidence" value="ECO:0007669"/>
    <property type="project" value="InterPro"/>
</dbReference>
<reference evidence="8 9" key="1">
    <citation type="submission" date="2020-03" db="EMBL/GenBank/DDBJ databases">
        <title>Metabolic flexibility allows generalist bacteria to become dominant in a frequently disturbed ecosystem.</title>
        <authorList>
            <person name="Chen Y.-J."/>
            <person name="Leung P.M."/>
            <person name="Bay S.K."/>
            <person name="Hugenholtz P."/>
            <person name="Kessler A.J."/>
            <person name="Shelley G."/>
            <person name="Waite D.W."/>
            <person name="Cook P.L."/>
            <person name="Greening C."/>
        </authorList>
    </citation>
    <scope>NUCLEOTIDE SEQUENCE [LARGE SCALE GENOMIC DNA]</scope>
    <source>
        <strain evidence="8">SS_bin_28</strain>
    </source>
</reference>
<comment type="caution">
    <text evidence="8">The sequence shown here is derived from an EMBL/GenBank/DDBJ whole genome shotgun (WGS) entry which is preliminary data.</text>
</comment>
<organism evidence="8 9">
    <name type="scientific">Eiseniibacteriota bacterium</name>
    <dbReference type="NCBI Taxonomy" id="2212470"/>
    <lineage>
        <taxon>Bacteria</taxon>
        <taxon>Candidatus Eiseniibacteriota</taxon>
    </lineage>
</organism>
<keyword evidence="6" id="KW-0560">Oxidoreductase</keyword>
<keyword evidence="5" id="KW-0665">Pyrimidine biosynthesis</keyword>
<evidence type="ECO:0000256" key="5">
    <source>
        <dbReference type="ARBA" id="ARBA00022975"/>
    </source>
</evidence>
<comment type="cofactor">
    <cofactor evidence="1">
        <name>FMN</name>
        <dbReference type="ChEBI" id="CHEBI:58210"/>
    </cofactor>
</comment>
<dbReference type="PIRSF" id="PIRSF000164">
    <property type="entry name" value="DHO_oxidase"/>
    <property type="match status" value="1"/>
</dbReference>
<dbReference type="Pfam" id="PF01180">
    <property type="entry name" value="DHO_dh"/>
    <property type="match status" value="1"/>
</dbReference>
<keyword evidence="3" id="KW-0285">Flavoprotein</keyword>
<dbReference type="AlphaFoldDB" id="A0A7Y2E9Y5"/>
<dbReference type="Gene3D" id="3.20.20.70">
    <property type="entry name" value="Aldolase class I"/>
    <property type="match status" value="1"/>
</dbReference>
<evidence type="ECO:0000256" key="1">
    <source>
        <dbReference type="ARBA" id="ARBA00001917"/>
    </source>
</evidence>
<accession>A0A7Y2E9Y5</accession>
<evidence type="ECO:0000256" key="6">
    <source>
        <dbReference type="ARBA" id="ARBA00023002"/>
    </source>
</evidence>
<evidence type="ECO:0000256" key="3">
    <source>
        <dbReference type="ARBA" id="ARBA00022630"/>
    </source>
</evidence>
<dbReference type="GO" id="GO:0044205">
    <property type="term" value="P:'de novo' UMP biosynthetic process"/>
    <property type="evidence" value="ECO:0007669"/>
    <property type="project" value="UniProtKB-UniPathway"/>
</dbReference>
<dbReference type="PANTHER" id="PTHR48109:SF3">
    <property type="entry name" value="SLL0744 PROTEIN"/>
    <property type="match status" value="1"/>
</dbReference>
<dbReference type="EMBL" id="JABDJR010000575">
    <property type="protein sequence ID" value="NNF07931.1"/>
    <property type="molecule type" value="Genomic_DNA"/>
</dbReference>
<dbReference type="GO" id="GO:0004152">
    <property type="term" value="F:dihydroorotate dehydrogenase activity"/>
    <property type="evidence" value="ECO:0007669"/>
    <property type="project" value="InterPro"/>
</dbReference>
<evidence type="ECO:0000313" key="9">
    <source>
        <dbReference type="Proteomes" id="UP000547674"/>
    </source>
</evidence>